<feature type="region of interest" description="Disordered" evidence="1">
    <location>
        <begin position="214"/>
        <end position="371"/>
    </location>
</feature>
<organism evidence="3 4">
    <name type="scientific">Corynespora cassiicola Philippines</name>
    <dbReference type="NCBI Taxonomy" id="1448308"/>
    <lineage>
        <taxon>Eukaryota</taxon>
        <taxon>Fungi</taxon>
        <taxon>Dikarya</taxon>
        <taxon>Ascomycota</taxon>
        <taxon>Pezizomycotina</taxon>
        <taxon>Dothideomycetes</taxon>
        <taxon>Pleosporomycetidae</taxon>
        <taxon>Pleosporales</taxon>
        <taxon>Corynesporascaceae</taxon>
        <taxon>Corynespora</taxon>
    </lineage>
</organism>
<feature type="compositionally biased region" description="Basic and acidic residues" evidence="1">
    <location>
        <begin position="303"/>
        <end position="322"/>
    </location>
</feature>
<feature type="region of interest" description="Disordered" evidence="1">
    <location>
        <begin position="172"/>
        <end position="202"/>
    </location>
</feature>
<sequence>MSGKDPEIVTVTRYTTIAPGFSPKPQQPAPDKSKNEAGLVTVTSYVTVQPSPIVTSPRSSSQVKSKSQGVGTSILTSIAATSLNPALPTGVTNKPVSEPNTAEPTKDDGGVLFLAIFMVVMCVFGLIMTLSYIWFIFRLWRGKCENCAAVEKENKELKRRLREIAVDDHPTVLPWMVDDPPPDSGLNYSQEQPTEPKRNAHHEKALAALEGKKLQRSLSSPTSVHPALRGFSAKVQRGKDLFTSKKSNTRKQPSTDVEMAQPGPVFRTYEPAPRNPPRPAYQPSQYSPDISGNSGRYAMKPDWSNHEERIRENPDYRSDQPIKRRSRAYGGLSDPQLPLPPEPLRPRLGPGPEPGPRPRPRRGSLGSIWRK</sequence>
<feature type="compositionally biased region" description="Polar residues" evidence="1">
    <location>
        <begin position="282"/>
        <end position="294"/>
    </location>
</feature>
<feature type="transmembrane region" description="Helical" evidence="2">
    <location>
        <begin position="111"/>
        <end position="135"/>
    </location>
</feature>
<reference evidence="3 4" key="1">
    <citation type="journal article" date="2018" name="Front. Microbiol.">
        <title>Genome-Wide Analysis of Corynespora cassiicola Leaf Fall Disease Putative Effectors.</title>
        <authorList>
            <person name="Lopez D."/>
            <person name="Ribeiro S."/>
            <person name="Label P."/>
            <person name="Fumanal B."/>
            <person name="Venisse J.S."/>
            <person name="Kohler A."/>
            <person name="de Oliveira R.R."/>
            <person name="Labutti K."/>
            <person name="Lipzen A."/>
            <person name="Lail K."/>
            <person name="Bauer D."/>
            <person name="Ohm R.A."/>
            <person name="Barry K.W."/>
            <person name="Spatafora J."/>
            <person name="Grigoriev I.V."/>
            <person name="Martin F.M."/>
            <person name="Pujade-Renaud V."/>
        </authorList>
    </citation>
    <scope>NUCLEOTIDE SEQUENCE [LARGE SCALE GENOMIC DNA]</scope>
    <source>
        <strain evidence="3 4">Philippines</strain>
    </source>
</reference>
<evidence type="ECO:0000313" key="4">
    <source>
        <dbReference type="Proteomes" id="UP000240883"/>
    </source>
</evidence>
<feature type="compositionally biased region" description="Pro residues" evidence="1">
    <location>
        <begin position="337"/>
        <end position="357"/>
    </location>
</feature>
<name>A0A2T2P198_CORCC</name>
<keyword evidence="4" id="KW-1185">Reference proteome</keyword>
<evidence type="ECO:0000313" key="3">
    <source>
        <dbReference type="EMBL" id="PSN71437.1"/>
    </source>
</evidence>
<evidence type="ECO:0000256" key="1">
    <source>
        <dbReference type="SAM" id="MobiDB-lite"/>
    </source>
</evidence>
<evidence type="ECO:0000256" key="2">
    <source>
        <dbReference type="SAM" id="Phobius"/>
    </source>
</evidence>
<protein>
    <submittedName>
        <fullName evidence="3">Uncharacterized protein</fullName>
    </submittedName>
</protein>
<feature type="region of interest" description="Disordered" evidence="1">
    <location>
        <begin position="16"/>
        <end position="35"/>
    </location>
</feature>
<feature type="compositionally biased region" description="Polar residues" evidence="1">
    <location>
        <begin position="244"/>
        <end position="255"/>
    </location>
</feature>
<dbReference type="AlphaFoldDB" id="A0A2T2P198"/>
<accession>A0A2T2P198</accession>
<dbReference type="EMBL" id="KZ678131">
    <property type="protein sequence ID" value="PSN71437.1"/>
    <property type="molecule type" value="Genomic_DNA"/>
</dbReference>
<keyword evidence="2" id="KW-1133">Transmembrane helix</keyword>
<gene>
    <name evidence="3" type="ORF">BS50DRAFT_660618</name>
</gene>
<keyword evidence="2" id="KW-0472">Membrane</keyword>
<keyword evidence="2" id="KW-0812">Transmembrane</keyword>
<dbReference type="Proteomes" id="UP000240883">
    <property type="component" value="Unassembled WGS sequence"/>
</dbReference>
<proteinExistence type="predicted"/>